<feature type="transmembrane region" description="Helical" evidence="6">
    <location>
        <begin position="142"/>
        <end position="160"/>
    </location>
</feature>
<keyword evidence="2" id="KW-1003">Cell membrane</keyword>
<evidence type="ECO:0000256" key="1">
    <source>
        <dbReference type="ARBA" id="ARBA00004651"/>
    </source>
</evidence>
<comment type="subcellular location">
    <subcellularLocation>
        <location evidence="1">Cell membrane</location>
        <topology evidence="1">Multi-pass membrane protein</topology>
    </subcellularLocation>
</comment>
<feature type="transmembrane region" description="Helical" evidence="6">
    <location>
        <begin position="298"/>
        <end position="316"/>
    </location>
</feature>
<evidence type="ECO:0000256" key="5">
    <source>
        <dbReference type="ARBA" id="ARBA00023136"/>
    </source>
</evidence>
<evidence type="ECO:0000313" key="7">
    <source>
        <dbReference type="EMBL" id="NMP22743.1"/>
    </source>
</evidence>
<dbReference type="InterPro" id="IPR001851">
    <property type="entry name" value="ABC_transp_permease"/>
</dbReference>
<feature type="transmembrane region" description="Helical" evidence="6">
    <location>
        <begin position="575"/>
        <end position="599"/>
    </location>
</feature>
<dbReference type="GO" id="GO:0005886">
    <property type="term" value="C:plasma membrane"/>
    <property type="evidence" value="ECO:0007669"/>
    <property type="project" value="UniProtKB-SubCell"/>
</dbReference>
<feature type="transmembrane region" description="Helical" evidence="6">
    <location>
        <begin position="449"/>
        <end position="468"/>
    </location>
</feature>
<sequence>MSQFMQYTFGGLTTGAIFALIALGFTLIFRVSRVMNLAQGQFYAWSALIESSLLAALKVPLWMSLLVAVVATGVLGVIIDYAALRRTRATDISTLLVITLGASTALEGLAQVIWGSNPLSLPAFTGNNTFHFLGASLLPQDIWVVGGLVVVVIALGLFVDRTMAGKALTAIAEMPSTVGMLGINLGQFRLLAFFISGAIGGLAGVLASPITYISYSSGLPLGLQGFAAAVVGGIGSPLGAVFGGLGLGLAQQYAAGFVSSIYASAVPFAILVVVLIFRSFRQRTAIIDGRRARVQFIPFGRPSLVMAIALGVLMVVTPWTGHEGLESMGINAGIFVLATQGLQLMQGQTGIISIGQGAFMTFGAYATAILTVHMGLSPFLGLLAGVVLSALIALGLGAVTLRLSGYNLAIVTLALAEVVDTVVNGWRGLTQGATGIVGIPTMGSLSTNAFYYLVWALVIVGAIVLYRIDKSELGRALKALRQDEVAAATNGVAVARLKIGVFLIASVFAAVSGSLYAQSISLVTPGTFDPSTSILLLVMVFVGGETSILGPVVGAVVMVALSTVLSGVAEWLSVIQGVLLVSIMVGMPQGIMGAIELYWRPRKAREPNGSSKEMTA</sequence>
<dbReference type="CDD" id="cd06582">
    <property type="entry name" value="TM_PBP1_LivH_like"/>
    <property type="match status" value="1"/>
</dbReference>
<keyword evidence="5 6" id="KW-0472">Membrane</keyword>
<comment type="caution">
    <text evidence="7">The sequence shown here is derived from an EMBL/GenBank/DDBJ whole genome shotgun (WGS) entry which is preliminary data.</text>
</comment>
<feature type="transmembrane region" description="Helical" evidence="6">
    <location>
        <begin position="253"/>
        <end position="277"/>
    </location>
</feature>
<dbReference type="InterPro" id="IPR043428">
    <property type="entry name" value="LivM-like"/>
</dbReference>
<dbReference type="PANTHER" id="PTHR30482:SF10">
    <property type="entry name" value="HIGH-AFFINITY BRANCHED-CHAIN AMINO ACID TRANSPORT PROTEIN BRAE"/>
    <property type="match status" value="1"/>
</dbReference>
<dbReference type="AlphaFoldDB" id="A0A7Y0Q229"/>
<feature type="transmembrane region" description="Helical" evidence="6">
    <location>
        <begin position="499"/>
        <end position="517"/>
    </location>
</feature>
<dbReference type="CDD" id="cd06581">
    <property type="entry name" value="TM_PBP1_LivM_like"/>
    <property type="match status" value="1"/>
</dbReference>
<feature type="transmembrane region" description="Helical" evidence="6">
    <location>
        <begin position="382"/>
        <end position="401"/>
    </location>
</feature>
<keyword evidence="4 6" id="KW-1133">Transmembrane helix</keyword>
<evidence type="ECO:0000256" key="3">
    <source>
        <dbReference type="ARBA" id="ARBA00022692"/>
    </source>
</evidence>
<feature type="transmembrane region" description="Helical" evidence="6">
    <location>
        <begin position="61"/>
        <end position="83"/>
    </location>
</feature>
<feature type="transmembrane region" description="Helical" evidence="6">
    <location>
        <begin position="357"/>
        <end position="376"/>
    </location>
</feature>
<name>A0A7Y0Q229_9FIRM</name>
<gene>
    <name evidence="7" type="ORF">HIJ39_10315</name>
</gene>
<feature type="transmembrane region" description="Helical" evidence="6">
    <location>
        <begin position="95"/>
        <end position="114"/>
    </location>
</feature>
<evidence type="ECO:0000256" key="2">
    <source>
        <dbReference type="ARBA" id="ARBA00022475"/>
    </source>
</evidence>
<dbReference type="EMBL" id="JABBVZ010000030">
    <property type="protein sequence ID" value="NMP22743.1"/>
    <property type="molecule type" value="Genomic_DNA"/>
</dbReference>
<accession>A0A7Y0Q229</accession>
<organism evidence="7 8">
    <name type="scientific">Sulfobacillus harzensis</name>
    <dbReference type="NCBI Taxonomy" id="2729629"/>
    <lineage>
        <taxon>Bacteria</taxon>
        <taxon>Bacillati</taxon>
        <taxon>Bacillota</taxon>
        <taxon>Clostridia</taxon>
        <taxon>Eubacteriales</taxon>
        <taxon>Clostridiales Family XVII. Incertae Sedis</taxon>
        <taxon>Sulfobacillus</taxon>
    </lineage>
</organism>
<keyword evidence="3 6" id="KW-0812">Transmembrane</keyword>
<feature type="transmembrane region" description="Helical" evidence="6">
    <location>
        <begin position="191"/>
        <end position="213"/>
    </location>
</feature>
<dbReference type="Pfam" id="PF02653">
    <property type="entry name" value="BPD_transp_2"/>
    <property type="match status" value="2"/>
</dbReference>
<reference evidence="7 8" key="1">
    <citation type="submission" date="2020-04" db="EMBL/GenBank/DDBJ databases">
        <authorList>
            <person name="Zhang R."/>
            <person name="Schippers A."/>
        </authorList>
    </citation>
    <scope>NUCLEOTIDE SEQUENCE [LARGE SCALE GENOMIC DNA]</scope>
    <source>
        <strain evidence="7 8">DSM 109850</strain>
    </source>
</reference>
<proteinExistence type="predicted"/>
<dbReference type="PANTHER" id="PTHR30482">
    <property type="entry name" value="HIGH-AFFINITY BRANCHED-CHAIN AMINO ACID TRANSPORT SYSTEM PERMEASE"/>
    <property type="match status" value="1"/>
</dbReference>
<keyword evidence="8" id="KW-1185">Reference proteome</keyword>
<dbReference type="RefSeq" id="WP_169099359.1">
    <property type="nucleotide sequence ID" value="NZ_JABBVZ010000030.1"/>
</dbReference>
<dbReference type="GO" id="GO:0015658">
    <property type="term" value="F:branched-chain amino acid transmembrane transporter activity"/>
    <property type="evidence" value="ECO:0007669"/>
    <property type="project" value="InterPro"/>
</dbReference>
<feature type="transmembrane region" description="Helical" evidence="6">
    <location>
        <begin position="7"/>
        <end position="29"/>
    </location>
</feature>
<evidence type="ECO:0000313" key="8">
    <source>
        <dbReference type="Proteomes" id="UP000533476"/>
    </source>
</evidence>
<evidence type="ECO:0000256" key="4">
    <source>
        <dbReference type="ARBA" id="ARBA00022989"/>
    </source>
</evidence>
<dbReference type="Proteomes" id="UP000533476">
    <property type="component" value="Unassembled WGS sequence"/>
</dbReference>
<evidence type="ECO:0000256" key="6">
    <source>
        <dbReference type="SAM" id="Phobius"/>
    </source>
</evidence>
<protein>
    <submittedName>
        <fullName evidence="7">ABC transporter permease</fullName>
    </submittedName>
</protein>